<accession>A0ABD2NF75</accession>
<reference evidence="1 2" key="1">
    <citation type="journal article" date="2021" name="BMC Biol.">
        <title>Horizontally acquired antibacterial genes associated with adaptive radiation of ladybird beetles.</title>
        <authorList>
            <person name="Li H.S."/>
            <person name="Tang X.F."/>
            <person name="Huang Y.H."/>
            <person name="Xu Z.Y."/>
            <person name="Chen M.L."/>
            <person name="Du X.Y."/>
            <person name="Qiu B.Y."/>
            <person name="Chen P.T."/>
            <person name="Zhang W."/>
            <person name="Slipinski A."/>
            <person name="Escalona H.E."/>
            <person name="Waterhouse R.M."/>
            <person name="Zwick A."/>
            <person name="Pang H."/>
        </authorList>
    </citation>
    <scope>NUCLEOTIDE SEQUENCE [LARGE SCALE GENOMIC DNA]</scope>
    <source>
        <strain evidence="1">SYSU2018</strain>
    </source>
</reference>
<name>A0ABD2NF75_9CUCU</name>
<sequence length="113" mass="13035">MDKLDEDFGCRELKDDDSIISERCWRENHRGDSRKWLTSDGQPKIPAHRIYSTMKATYRPPVEENFQFIGKLIRAATIRNQKSIGSSSSAIQCVEYDSRIAFLKSNCFVSDLN</sequence>
<keyword evidence="2" id="KW-1185">Reference proteome</keyword>
<dbReference type="EMBL" id="JABFTP020000103">
    <property type="protein sequence ID" value="KAL3277428.1"/>
    <property type="molecule type" value="Genomic_DNA"/>
</dbReference>
<evidence type="ECO:0000313" key="2">
    <source>
        <dbReference type="Proteomes" id="UP001516400"/>
    </source>
</evidence>
<dbReference type="AlphaFoldDB" id="A0ABD2NF75"/>
<proteinExistence type="predicted"/>
<comment type="caution">
    <text evidence="1">The sequence shown here is derived from an EMBL/GenBank/DDBJ whole genome shotgun (WGS) entry which is preliminary data.</text>
</comment>
<evidence type="ECO:0000313" key="1">
    <source>
        <dbReference type="EMBL" id="KAL3277428.1"/>
    </source>
</evidence>
<dbReference type="Proteomes" id="UP001516400">
    <property type="component" value="Unassembled WGS sequence"/>
</dbReference>
<protein>
    <submittedName>
        <fullName evidence="1">Uncharacterized protein</fullName>
    </submittedName>
</protein>
<gene>
    <name evidence="1" type="ORF">HHI36_012776</name>
</gene>
<organism evidence="1 2">
    <name type="scientific">Cryptolaemus montrouzieri</name>
    <dbReference type="NCBI Taxonomy" id="559131"/>
    <lineage>
        <taxon>Eukaryota</taxon>
        <taxon>Metazoa</taxon>
        <taxon>Ecdysozoa</taxon>
        <taxon>Arthropoda</taxon>
        <taxon>Hexapoda</taxon>
        <taxon>Insecta</taxon>
        <taxon>Pterygota</taxon>
        <taxon>Neoptera</taxon>
        <taxon>Endopterygota</taxon>
        <taxon>Coleoptera</taxon>
        <taxon>Polyphaga</taxon>
        <taxon>Cucujiformia</taxon>
        <taxon>Coccinelloidea</taxon>
        <taxon>Coccinellidae</taxon>
        <taxon>Scymninae</taxon>
        <taxon>Scymnini</taxon>
        <taxon>Cryptolaemus</taxon>
    </lineage>
</organism>